<dbReference type="GO" id="GO:0098003">
    <property type="term" value="P:viral tail assembly"/>
    <property type="evidence" value="ECO:0007669"/>
    <property type="project" value="UniProtKB-KW"/>
</dbReference>
<evidence type="ECO:0000259" key="4">
    <source>
        <dbReference type="Pfam" id="PF20155"/>
    </source>
</evidence>
<dbReference type="InterPro" id="IPR013491">
    <property type="entry name" value="Tape_meas_N"/>
</dbReference>
<evidence type="ECO:0000256" key="3">
    <source>
        <dbReference type="SAM" id="MobiDB-lite"/>
    </source>
</evidence>
<dbReference type="NCBIfam" id="TIGR02675">
    <property type="entry name" value="tape_meas_nterm"/>
    <property type="match status" value="1"/>
</dbReference>
<keyword evidence="1" id="KW-1245">Viral tail assembly</keyword>
<protein>
    <submittedName>
        <fullName evidence="5">Tail length tape measure protein</fullName>
    </submittedName>
</protein>
<dbReference type="Pfam" id="PF20155">
    <property type="entry name" value="TMP_3"/>
    <property type="match status" value="1"/>
</dbReference>
<keyword evidence="2" id="KW-0175">Coiled coil</keyword>
<reference evidence="5" key="1">
    <citation type="journal article" date="2021" name="Proc. Natl. Acad. Sci. U.S.A.">
        <title>A Catalog of Tens of Thousands of Viruses from Human Metagenomes Reveals Hidden Associations with Chronic Diseases.</title>
        <authorList>
            <person name="Tisza M.J."/>
            <person name="Buck C.B."/>
        </authorList>
    </citation>
    <scope>NUCLEOTIDE SEQUENCE</scope>
    <source>
        <strain evidence="5">CtiJm4</strain>
    </source>
</reference>
<feature type="domain" description="Tape measure protein N-terminal" evidence="4">
    <location>
        <begin position="212"/>
        <end position="399"/>
    </location>
</feature>
<keyword evidence="1" id="KW-1188">Viral release from host cell</keyword>
<feature type="coiled-coil region" evidence="2">
    <location>
        <begin position="618"/>
        <end position="705"/>
    </location>
</feature>
<evidence type="ECO:0000313" key="5">
    <source>
        <dbReference type="EMBL" id="DAF56895.1"/>
    </source>
</evidence>
<name>A0A8S5T1R1_9CAUD</name>
<dbReference type="EMBL" id="BK032724">
    <property type="protein sequence ID" value="DAF56895.1"/>
    <property type="molecule type" value="Genomic_DNA"/>
</dbReference>
<evidence type="ECO:0000256" key="1">
    <source>
        <dbReference type="ARBA" id="ARBA00022465"/>
    </source>
</evidence>
<sequence length="1244" mass="136090">MTQIQASVNVEDKVDSKIEQKIKAIGVASVTTANQLNALKNAVSGLSSRNINGFSNAVTSLGRTNFSGLASQMRQLAQVSSQLNGSFSQTALQATKLQIAQTKLQQEQTKSSILTVRLQREQQALSNAQNQGAISANNLANAQARANTAQIRSQIASTQAITATIRLQREQARLEQQLQRNAQASAQANIGLRQLVGTMFALSGAGATIIGIAQLGDQYQSMINKLTLVTNSAEEARNRLASLTDIAKSSYSDLQSTTQLYTRLDMALKQTGGSASEAMQVTQTLSKTVALAGLTTAESSSALLQISQAFNKGKLDGDEFRTVMETMPPLADALARKLGVTRGELLKLAPQGKITGEIMKQAVLEMAETVDQKFANLTPTVAMQLQNLQTEAQTYFGAMFKDTGLAETFGNAIKYIANNLELATKVAVAFGIAVAFSTGLKTLNSLITAVKSVRTAYAVATGIVGTFNAVVSATPIGWLIAGVSALAIGMDYLFDTGLGKSLFPSYDQDKAKVDDYISRLKDINTQMGLMSYTKLTQENALLNQAMEKNKTTISDTEKKIADLNVKIGEQQKKYDDASATLERFKSKQFTENDYAIMASGVQLNDLALRQQAEAQKHLIDLQAQQATTTRDLDKANENNIELMKTTLYNMEQQIEKIENARKAIEGKQKSDIEANEELKTQKKIVDESKDKYDKLVQSVKDLRTQLLGLLGVSANLKPAINNAGEKTTDQVADEIQARIQKETDWLNTFSKASSDEQKRMEIRKQLAKDLANDRFTDKNTGKLTKAGNDLVEKRLEAQKAVEARRKSDAEAERNARKHAKDAERDAKKREDERQKAIEKQEQYVGKLNDELALLKEGYQNYTKYNSLYALRLELQQKGVNLTDQEMSAIKGKIDAVEREKELAKEINTIEENSLARQQEQWRLKLDALSKANISQQDRQINVDNMVGSMGATYGVNQGLEQLKAQHDSYYQHIEDLRRKNYLSEEQAQMALQTLDSQYQDAIYNKRLENLHNMGGMYEVVATAFETFTQNATNNLMSVLDGTKSISDAMRDLASTILNSVVQSIIEMGVKWVAQQVMQMAFGKAMMATELATSTAMAGAMATAWATPAALVSLASHGANAIPAMSGMTSTLTLAKTMAIAGARRNGGTVNAGDLYQVGEGNAPEIYQSRSGRQYMIAGDNGRVFSNKQVMGNGGGNMVHVTQNVTINGNGELDADTLNQFKEHTRTVIYEVLADEKRDAGGMLA</sequence>
<evidence type="ECO:0000256" key="2">
    <source>
        <dbReference type="SAM" id="Coils"/>
    </source>
</evidence>
<feature type="coiled-coil region" evidence="2">
    <location>
        <begin position="553"/>
        <end position="587"/>
    </location>
</feature>
<proteinExistence type="predicted"/>
<accession>A0A8S5T1R1</accession>
<feature type="region of interest" description="Disordered" evidence="3">
    <location>
        <begin position="799"/>
        <end position="837"/>
    </location>
</feature>
<organism evidence="5">
    <name type="scientific">Siphoviridae sp. ctiJm4</name>
    <dbReference type="NCBI Taxonomy" id="2827916"/>
    <lineage>
        <taxon>Viruses</taxon>
        <taxon>Duplodnaviria</taxon>
        <taxon>Heunggongvirae</taxon>
        <taxon>Uroviricota</taxon>
        <taxon>Caudoviricetes</taxon>
    </lineage>
</organism>